<comment type="caution">
    <text evidence="1">The sequence shown here is derived from an EMBL/GenBank/DDBJ whole genome shotgun (WGS) entry which is preliminary data.</text>
</comment>
<dbReference type="Proteomes" id="UP000709336">
    <property type="component" value="Unassembled WGS sequence"/>
</dbReference>
<dbReference type="EMBL" id="JAATNW010000004">
    <property type="protein sequence ID" value="NMH60194.1"/>
    <property type="molecule type" value="Genomic_DNA"/>
</dbReference>
<dbReference type="Gene3D" id="3.90.550.10">
    <property type="entry name" value="Spore Coat Polysaccharide Biosynthesis Protein SpsA, Chain A"/>
    <property type="match status" value="1"/>
</dbReference>
<dbReference type="Pfam" id="PF13704">
    <property type="entry name" value="Glyco_tranf_2_4"/>
    <property type="match status" value="1"/>
</dbReference>
<organism evidence="1 2">
    <name type="scientific">Alteromonas ponticola</name>
    <dbReference type="NCBI Taxonomy" id="2720613"/>
    <lineage>
        <taxon>Bacteria</taxon>
        <taxon>Pseudomonadati</taxon>
        <taxon>Pseudomonadota</taxon>
        <taxon>Gammaproteobacteria</taxon>
        <taxon>Alteromonadales</taxon>
        <taxon>Alteromonadaceae</taxon>
        <taxon>Alteromonas/Salinimonas group</taxon>
        <taxon>Alteromonas</taxon>
    </lineage>
</organism>
<dbReference type="InterPro" id="IPR029044">
    <property type="entry name" value="Nucleotide-diphossugar_trans"/>
</dbReference>
<reference evidence="1 2" key="1">
    <citation type="submission" date="2020-03" db="EMBL/GenBank/DDBJ databases">
        <title>Alteromonas ponticola sp. nov., isolated from seawater.</title>
        <authorList>
            <person name="Yoon J.-H."/>
            <person name="Kim Y.-O."/>
        </authorList>
    </citation>
    <scope>NUCLEOTIDE SEQUENCE [LARGE SCALE GENOMIC DNA]</scope>
    <source>
        <strain evidence="1 2">MYP5</strain>
    </source>
</reference>
<proteinExistence type="predicted"/>
<evidence type="ECO:0000313" key="2">
    <source>
        <dbReference type="Proteomes" id="UP000709336"/>
    </source>
</evidence>
<protein>
    <submittedName>
        <fullName evidence="1">Glycosyltransferase family 2 protein</fullName>
    </submittedName>
</protein>
<name>A0ABX1R155_9ALTE</name>
<keyword evidence="2" id="KW-1185">Reference proteome</keyword>
<gene>
    <name evidence="1" type="ORF">HCJ96_09210</name>
</gene>
<dbReference type="SUPFAM" id="SSF53448">
    <property type="entry name" value="Nucleotide-diphospho-sugar transferases"/>
    <property type="match status" value="1"/>
</dbReference>
<evidence type="ECO:0000313" key="1">
    <source>
        <dbReference type="EMBL" id="NMH60194.1"/>
    </source>
</evidence>
<dbReference type="CDD" id="cd00761">
    <property type="entry name" value="Glyco_tranf_GTA_type"/>
    <property type="match status" value="1"/>
</dbReference>
<accession>A0ABX1R155</accession>
<sequence>MWHLYRHYYYRFKLLPILISSKRDICTLLNKLRHLDFGKDSSNFIPSFYQALRTFPSLLPRTLAVRDELYEDKWNNQQICLVAAALAGRDNVESDLISKSLLLNLLQGVKNGLPEPIASRIIQIALNQLALNTVFQEVEAPKLPLSDNVLTILFNHIPDHSINQYGERFSRLFEQCGGISHYQESANLFANKFPALIKHDDFLKLIDIRINSHTHVNPAWFVHLLNTSTQSEYWEVKKTVERFILYLSEKKVKRDRIKGIIEATLKRSIDDALALSHLYFDKVPASKTKHVELYCWYLSTLGRFTEAKSHYFSHIDKSNFLSAQLQKIKLVEATNHHAKIFCSFNNEIDILPSFLAYYRSLGNVLFYLVDNGSTDGTLEYLKSQADVNLFYTEESFNDSKFNATWINALISQYSSKDELIIKVDADEFLMYPDMLEKPIETYLAERGIEPIDSIFGALIDLYPKYLSDMDNKSVPEYITNTPKFFDKVDFIFPIVSPPYARLSGGIRKRVLGAALTNLTKSPIVRGGGEVIHFNANHYTSPVRMAPEVVGLAHYKIMPKYKEKLKTQLSRGEHYGGGRRERAMLKLSNVESSLVDEAALAFSHKLNLSEVVSNNEELLSLLKHFQDKSLASK</sequence>
<dbReference type="RefSeq" id="WP_169210742.1">
    <property type="nucleotide sequence ID" value="NZ_JAATNW010000004.1"/>
</dbReference>